<dbReference type="GO" id="GO:0006508">
    <property type="term" value="P:proteolysis"/>
    <property type="evidence" value="ECO:0007669"/>
    <property type="project" value="UniProtKB-KW"/>
</dbReference>
<dbReference type="InterPro" id="IPR004635">
    <property type="entry name" value="Pept_S49_SppA"/>
</dbReference>
<gene>
    <name evidence="6" type="primary">sppA</name>
    <name evidence="6" type="ORF">COY52_07115</name>
</gene>
<dbReference type="PANTHER" id="PTHR42987:SF4">
    <property type="entry name" value="PROTEASE SOHB-RELATED"/>
    <property type="match status" value="1"/>
</dbReference>
<dbReference type="Gene3D" id="3.90.226.10">
    <property type="entry name" value="2-enoyl-CoA Hydratase, Chain A, domain 1"/>
    <property type="match status" value="1"/>
</dbReference>
<dbReference type="AlphaFoldDB" id="A0A2M7SA46"/>
<keyword evidence="4" id="KW-0720">Serine protease</keyword>
<evidence type="ECO:0000259" key="5">
    <source>
        <dbReference type="Pfam" id="PF01343"/>
    </source>
</evidence>
<evidence type="ECO:0000313" key="7">
    <source>
        <dbReference type="Proteomes" id="UP000229307"/>
    </source>
</evidence>
<keyword evidence="3" id="KW-0378">Hydrolase</keyword>
<dbReference type="InterPro" id="IPR047272">
    <property type="entry name" value="S49_SppA_C"/>
</dbReference>
<dbReference type="PANTHER" id="PTHR42987">
    <property type="entry name" value="PEPTIDASE S49"/>
    <property type="match status" value="1"/>
</dbReference>
<comment type="similarity">
    <text evidence="1">Belongs to the peptidase S49 family.</text>
</comment>
<dbReference type="SUPFAM" id="SSF52096">
    <property type="entry name" value="ClpP/crotonase"/>
    <property type="match status" value="1"/>
</dbReference>
<dbReference type="Gene3D" id="6.20.330.10">
    <property type="match status" value="1"/>
</dbReference>
<protein>
    <submittedName>
        <fullName evidence="6">Signal peptide peptidase SppA</fullName>
    </submittedName>
</protein>
<evidence type="ECO:0000256" key="1">
    <source>
        <dbReference type="ARBA" id="ARBA00008683"/>
    </source>
</evidence>
<dbReference type="InterPro" id="IPR029045">
    <property type="entry name" value="ClpP/crotonase-like_dom_sf"/>
</dbReference>
<evidence type="ECO:0000256" key="4">
    <source>
        <dbReference type="ARBA" id="ARBA00022825"/>
    </source>
</evidence>
<organism evidence="6 7">
    <name type="scientific">Candidatus Desantisbacteria bacterium CG_4_10_14_0_8_um_filter_48_22</name>
    <dbReference type="NCBI Taxonomy" id="1974543"/>
    <lineage>
        <taxon>Bacteria</taxon>
        <taxon>Candidatus Desantisiibacteriota</taxon>
    </lineage>
</organism>
<sequence>MKKLSKRTWAWIIILVVVAAGVVLNNIKGKDSVSSASSMVKKPVKVLTGRKFYKQRYVTGDEAAPDKVAIINIVGEISNSRYGPSYRRGMVDELIDQMKEAEKDNSIKAVLLDINSPGGPIIDADLVYEKIKKLAEKKTVVAYLDRTAASGGYYIACAAKKIVSHPLTLTGNIGVIMDYMNLSNLLGKKLGVEMGVIKSGRYKDIGSPYRSMDVSERKMLQGLVDEAHSRFVQVVSAGRNIPESKLANIADGRIFSGAQAKKAGLVDELGSQEDAIEITKNLCGLKKAQVIEYYTTPKLRDWLLGKFEDTKIKGTFSSLPEPALKYLWMPSVER</sequence>
<dbReference type="Proteomes" id="UP000229307">
    <property type="component" value="Unassembled WGS sequence"/>
</dbReference>
<keyword evidence="2" id="KW-0645">Protease</keyword>
<dbReference type="Pfam" id="PF01343">
    <property type="entry name" value="Peptidase_S49"/>
    <property type="match status" value="1"/>
</dbReference>
<name>A0A2M7SA46_9BACT</name>
<evidence type="ECO:0000313" key="6">
    <source>
        <dbReference type="EMBL" id="PIZ16406.1"/>
    </source>
</evidence>
<accession>A0A2M7SA46</accession>
<feature type="domain" description="Peptidase S49" evidence="5">
    <location>
        <begin position="133"/>
        <end position="284"/>
    </location>
</feature>
<proteinExistence type="inferred from homology"/>
<comment type="caution">
    <text evidence="6">The sequence shown here is derived from an EMBL/GenBank/DDBJ whole genome shotgun (WGS) entry which is preliminary data.</text>
</comment>
<evidence type="ECO:0000256" key="2">
    <source>
        <dbReference type="ARBA" id="ARBA00022670"/>
    </source>
</evidence>
<dbReference type="NCBIfam" id="TIGR00706">
    <property type="entry name" value="SppA_dom"/>
    <property type="match status" value="1"/>
</dbReference>
<dbReference type="InterPro" id="IPR002142">
    <property type="entry name" value="Peptidase_S49"/>
</dbReference>
<dbReference type="CDD" id="cd07023">
    <property type="entry name" value="S49_Sppa_N_C"/>
    <property type="match status" value="1"/>
</dbReference>
<dbReference type="EMBL" id="PFMR01000189">
    <property type="protein sequence ID" value="PIZ16406.1"/>
    <property type="molecule type" value="Genomic_DNA"/>
</dbReference>
<dbReference type="GO" id="GO:0008236">
    <property type="term" value="F:serine-type peptidase activity"/>
    <property type="evidence" value="ECO:0007669"/>
    <property type="project" value="UniProtKB-KW"/>
</dbReference>
<reference evidence="7" key="1">
    <citation type="submission" date="2017-09" db="EMBL/GenBank/DDBJ databases">
        <title>Depth-based differentiation of microbial function through sediment-hosted aquifers and enrichment of novel symbionts in the deep terrestrial subsurface.</title>
        <authorList>
            <person name="Probst A.J."/>
            <person name="Ladd B."/>
            <person name="Jarett J.K."/>
            <person name="Geller-Mcgrath D.E."/>
            <person name="Sieber C.M.K."/>
            <person name="Emerson J.B."/>
            <person name="Anantharaman K."/>
            <person name="Thomas B.C."/>
            <person name="Malmstrom R."/>
            <person name="Stieglmeier M."/>
            <person name="Klingl A."/>
            <person name="Woyke T."/>
            <person name="Ryan C.M."/>
            <person name="Banfield J.F."/>
        </authorList>
    </citation>
    <scope>NUCLEOTIDE SEQUENCE [LARGE SCALE GENOMIC DNA]</scope>
</reference>
<evidence type="ECO:0000256" key="3">
    <source>
        <dbReference type="ARBA" id="ARBA00022801"/>
    </source>
</evidence>